<dbReference type="Proteomes" id="UP001082899">
    <property type="component" value="Unassembled WGS sequence"/>
</dbReference>
<dbReference type="InterPro" id="IPR002625">
    <property type="entry name" value="Smr_dom"/>
</dbReference>
<feature type="compositionally biased region" description="Low complexity" evidence="2">
    <location>
        <begin position="13"/>
        <end position="24"/>
    </location>
</feature>
<sequence>MSKKPVALSRILPRPGAPDAARAGPDTFADLSGFRRALADQAQERERLLREAAQRAAAAAADVDLFRRTVGAIIPMAAPNRASTPVPRPLPLPLMTRLDEREVMREALSDAYDPDAMLEIDDTLSFKRDGVARDVVRKLRRGTWVVQAQIDLHGLRSDEAREAMSGFIRDTAKRGLRCVRVIHGKGLGSVNREPVLKGKVRAWLAQKNEVMAFCEARDQDGGAGAVVVLLQAQRHS</sequence>
<dbReference type="SMART" id="SM00463">
    <property type="entry name" value="SMR"/>
    <property type="match status" value="1"/>
</dbReference>
<evidence type="ECO:0000313" key="4">
    <source>
        <dbReference type="EMBL" id="MCY0387467.1"/>
    </source>
</evidence>
<evidence type="ECO:0000259" key="3">
    <source>
        <dbReference type="PROSITE" id="PS50828"/>
    </source>
</evidence>
<organism evidence="4 5">
    <name type="scientific">Robbsia betulipollinis</name>
    <dbReference type="NCBI Taxonomy" id="2981849"/>
    <lineage>
        <taxon>Bacteria</taxon>
        <taxon>Pseudomonadati</taxon>
        <taxon>Pseudomonadota</taxon>
        <taxon>Betaproteobacteria</taxon>
        <taxon>Burkholderiales</taxon>
        <taxon>Burkholderiaceae</taxon>
        <taxon>Robbsia</taxon>
    </lineage>
</organism>
<dbReference type="PROSITE" id="PS50828">
    <property type="entry name" value="SMR"/>
    <property type="match status" value="1"/>
</dbReference>
<proteinExistence type="predicted"/>
<keyword evidence="5" id="KW-1185">Reference proteome</keyword>
<dbReference type="RefSeq" id="WP_267847207.1">
    <property type="nucleotide sequence ID" value="NZ_JAPMXC010000001.1"/>
</dbReference>
<feature type="coiled-coil region" evidence="1">
    <location>
        <begin position="31"/>
        <end position="59"/>
    </location>
</feature>
<dbReference type="PANTHER" id="PTHR35562:SF2">
    <property type="entry name" value="DNA ENDONUCLEASE SMRA-RELATED"/>
    <property type="match status" value="1"/>
</dbReference>
<feature type="domain" description="Smr" evidence="3">
    <location>
        <begin position="150"/>
        <end position="231"/>
    </location>
</feature>
<name>A0ABT3ZMB8_9BURK</name>
<dbReference type="Gene3D" id="3.30.1370.110">
    <property type="match status" value="1"/>
</dbReference>
<evidence type="ECO:0000313" key="5">
    <source>
        <dbReference type="Proteomes" id="UP001082899"/>
    </source>
</evidence>
<comment type="caution">
    <text evidence="4">The sequence shown here is derived from an EMBL/GenBank/DDBJ whole genome shotgun (WGS) entry which is preliminary data.</text>
</comment>
<accession>A0ABT3ZMB8</accession>
<feature type="region of interest" description="Disordered" evidence="2">
    <location>
        <begin position="1"/>
        <end position="24"/>
    </location>
</feature>
<dbReference type="EMBL" id="JAPMXC010000001">
    <property type="protein sequence ID" value="MCY0387467.1"/>
    <property type="molecule type" value="Genomic_DNA"/>
</dbReference>
<dbReference type="PANTHER" id="PTHR35562">
    <property type="entry name" value="DNA ENDONUCLEASE SMRA-RELATED"/>
    <property type="match status" value="1"/>
</dbReference>
<dbReference type="SUPFAM" id="SSF160443">
    <property type="entry name" value="SMR domain-like"/>
    <property type="match status" value="1"/>
</dbReference>
<evidence type="ECO:0000256" key="2">
    <source>
        <dbReference type="SAM" id="MobiDB-lite"/>
    </source>
</evidence>
<gene>
    <name evidence="4" type="ORF">OVY01_09505</name>
</gene>
<evidence type="ECO:0000256" key="1">
    <source>
        <dbReference type="SAM" id="Coils"/>
    </source>
</evidence>
<protein>
    <submittedName>
        <fullName evidence="4">Smr/MutS family protein</fullName>
    </submittedName>
</protein>
<reference evidence="4" key="1">
    <citation type="submission" date="2022-11" db="EMBL/GenBank/DDBJ databases">
        <title>Robbsia betulipollinis sp. nov., isolated from pollen of birch (Betula pendula).</title>
        <authorList>
            <person name="Shi H."/>
            <person name="Ambika Manirajan B."/>
            <person name="Ratering S."/>
            <person name="Geissler-Plaum R."/>
            <person name="Schnell S."/>
        </authorList>
    </citation>
    <scope>NUCLEOTIDE SEQUENCE</scope>
    <source>
        <strain evidence="4">Bb-Pol-6</strain>
    </source>
</reference>
<dbReference type="Pfam" id="PF01713">
    <property type="entry name" value="Smr"/>
    <property type="match status" value="1"/>
</dbReference>
<keyword evidence="1" id="KW-0175">Coiled coil</keyword>
<dbReference type="InterPro" id="IPR036063">
    <property type="entry name" value="Smr_dom_sf"/>
</dbReference>